<dbReference type="AlphaFoldDB" id="A0A834HAZ7"/>
<name>A0A834HAZ7_RHOSS</name>
<sequence length="81" mass="9580">MIQSPMWNAAQGTFNPGYLNYLQGVMAIEFPDAPIEIIHIQTKIMRWKRNCKDHPQARLARGVQFPQFNNWCHCFVHRRNP</sequence>
<dbReference type="OrthoDB" id="1491896at2759"/>
<proteinExistence type="predicted"/>
<dbReference type="Proteomes" id="UP000626092">
    <property type="component" value="Unassembled WGS sequence"/>
</dbReference>
<evidence type="ECO:0000313" key="2">
    <source>
        <dbReference type="Proteomes" id="UP000626092"/>
    </source>
</evidence>
<comment type="caution">
    <text evidence="1">The sequence shown here is derived from an EMBL/GenBank/DDBJ whole genome shotgun (WGS) entry which is preliminary data.</text>
</comment>
<protein>
    <submittedName>
        <fullName evidence="1">Uncharacterized protein</fullName>
    </submittedName>
</protein>
<keyword evidence="2" id="KW-1185">Reference proteome</keyword>
<reference evidence="1" key="1">
    <citation type="submission" date="2019-11" db="EMBL/GenBank/DDBJ databases">
        <authorList>
            <person name="Liu Y."/>
            <person name="Hou J."/>
            <person name="Li T.-Q."/>
            <person name="Guan C.-H."/>
            <person name="Wu X."/>
            <person name="Wu H.-Z."/>
            <person name="Ling F."/>
            <person name="Zhang R."/>
            <person name="Shi X.-G."/>
            <person name="Ren J.-P."/>
            <person name="Chen E.-F."/>
            <person name="Sun J.-M."/>
        </authorList>
    </citation>
    <scope>NUCLEOTIDE SEQUENCE</scope>
    <source>
        <strain evidence="1">Adult_tree_wgs_1</strain>
        <tissue evidence="1">Leaves</tissue>
    </source>
</reference>
<accession>A0A834HAZ7</accession>
<evidence type="ECO:0000313" key="1">
    <source>
        <dbReference type="EMBL" id="KAF7150712.1"/>
    </source>
</evidence>
<gene>
    <name evidence="1" type="ORF">RHSIM_Rhsim02G0174400</name>
</gene>
<dbReference type="EMBL" id="WJXA01000002">
    <property type="protein sequence ID" value="KAF7150712.1"/>
    <property type="molecule type" value="Genomic_DNA"/>
</dbReference>
<organism evidence="1 2">
    <name type="scientific">Rhododendron simsii</name>
    <name type="common">Sims's rhododendron</name>
    <dbReference type="NCBI Taxonomy" id="118357"/>
    <lineage>
        <taxon>Eukaryota</taxon>
        <taxon>Viridiplantae</taxon>
        <taxon>Streptophyta</taxon>
        <taxon>Embryophyta</taxon>
        <taxon>Tracheophyta</taxon>
        <taxon>Spermatophyta</taxon>
        <taxon>Magnoliopsida</taxon>
        <taxon>eudicotyledons</taxon>
        <taxon>Gunneridae</taxon>
        <taxon>Pentapetalae</taxon>
        <taxon>asterids</taxon>
        <taxon>Ericales</taxon>
        <taxon>Ericaceae</taxon>
        <taxon>Ericoideae</taxon>
        <taxon>Rhodoreae</taxon>
        <taxon>Rhododendron</taxon>
    </lineage>
</organism>